<feature type="domain" description="Protein kinase" evidence="9">
    <location>
        <begin position="39"/>
        <end position="283"/>
    </location>
</feature>
<dbReference type="EC" id="2.7.11.1" evidence="2"/>
<feature type="transmembrane region" description="Helical" evidence="8">
    <location>
        <begin position="505"/>
        <end position="529"/>
    </location>
</feature>
<dbReference type="PROSITE" id="PS00107">
    <property type="entry name" value="PROTEIN_KINASE_ATP"/>
    <property type="match status" value="1"/>
</dbReference>
<dbReference type="InterPro" id="IPR008271">
    <property type="entry name" value="Ser/Thr_kinase_AS"/>
</dbReference>
<dbReference type="GO" id="GO:0005524">
    <property type="term" value="F:ATP binding"/>
    <property type="evidence" value="ECO:0007669"/>
    <property type="project" value="UniProtKB-UniRule"/>
</dbReference>
<evidence type="ECO:0000256" key="5">
    <source>
        <dbReference type="ARBA" id="ARBA00022777"/>
    </source>
</evidence>
<keyword evidence="4 7" id="KW-0547">Nucleotide-binding</keyword>
<evidence type="ECO:0000256" key="7">
    <source>
        <dbReference type="PROSITE-ProRule" id="PRU10141"/>
    </source>
</evidence>
<feature type="binding site" evidence="7">
    <location>
        <position position="67"/>
    </location>
    <ligand>
        <name>ATP</name>
        <dbReference type="ChEBI" id="CHEBI:30616"/>
    </ligand>
</feature>
<feature type="transmembrane region" description="Helical" evidence="8">
    <location>
        <begin position="661"/>
        <end position="681"/>
    </location>
</feature>
<sequence>MTALLEMNPSPLQSDDADVQVKPPMRFTYPSGSRPLEGYTIKRGVGRGGFGEVYFAVSDAGKEVALKLIRRNLEVELRGVTHCLNLKHPNLVALYDIRSDEHEDRWVVMEYVSGESLEDAIDRYPSGMPVAEAMHWFDGICAAVAYLHDHGIVHRDLKPANIFVDDGIIKIGDYGLSKFISCSRRSGQTESVGTVHYMAPEIANGRYGREIDAYALGIILYEMITGRVPFEGESVGEVLMKHLTAEPKLELLDEPFRTVVRGAMAKDPEQRINSAAEMMHLLRGVDRGAQPVASYAAAPAMQSPNGRHEAAPRVAPMEAARVNGVQGKPAQDEGLIAFFHRYPEPIWDRIATLWISTRKDLNYDSWPLIGRMAFIVACFMGFIQVGHVLGITFLSLVVPYVAYLAVRGIVQATTADPNVKLTPVADAATPPRDEQQVHAPQPVAAASPTPVAQLQPNGTHSPWGHVAKEATATKAPWRRGSKSGWRTAAYQELQARSVRDRFSSIVGSMLTAGIVGPVTALLACLLMGPTLNFELFLWMSIVTSLSAWALLVPSQILEGRMEDHAPLRFGNLLIGAVVGVAAWLVSDAAYVGLPSSTDFSPRPNDTLFAQVFNWRIEGLQAAYQTGTVVGPLTMYVAFFAFLFVAIRWWRLAEWTRPSRVSLWSTAFAGFIGWALTFFWWFPQPTGLLLAAAIAFTVQLSSPWLSPSQRRELAQKAVSA</sequence>
<dbReference type="PANTHER" id="PTHR43671:SF13">
    <property type="entry name" value="SERINE_THREONINE-PROTEIN KINASE NEK2"/>
    <property type="match status" value="1"/>
</dbReference>
<dbReference type="Pfam" id="PF00069">
    <property type="entry name" value="Pkinase"/>
    <property type="match status" value="1"/>
</dbReference>
<reference evidence="11" key="1">
    <citation type="submission" date="2019-10" db="EMBL/GenBank/DDBJ databases">
        <title>Lacipirellula parvula gen. nov., sp. nov., representing a lineage of planctomycetes widespread in freshwater anoxic habitats, and description of the family Lacipirellulaceae.</title>
        <authorList>
            <person name="Dedysh S.N."/>
            <person name="Kulichevskaya I.S."/>
            <person name="Beletsky A.V."/>
            <person name="Rakitin A.L."/>
            <person name="Mardanov A.V."/>
            <person name="Ivanova A.A."/>
            <person name="Saltykova V.X."/>
            <person name="Rijpstra W.I.C."/>
            <person name="Sinninghe Damste J.S."/>
            <person name="Ravin N.V."/>
        </authorList>
    </citation>
    <scope>NUCLEOTIDE SEQUENCE [LARGE SCALE GENOMIC DNA]</scope>
    <source>
        <strain evidence="11">PX69</strain>
    </source>
</reference>
<dbReference type="CDD" id="cd14014">
    <property type="entry name" value="STKc_PknB_like"/>
    <property type="match status" value="1"/>
</dbReference>
<dbReference type="PROSITE" id="PS50011">
    <property type="entry name" value="PROTEIN_KINASE_DOM"/>
    <property type="match status" value="1"/>
</dbReference>
<evidence type="ECO:0000313" key="10">
    <source>
        <dbReference type="EMBL" id="BBO31516.1"/>
    </source>
</evidence>
<dbReference type="SMART" id="SM00220">
    <property type="entry name" value="S_TKc"/>
    <property type="match status" value="1"/>
</dbReference>
<evidence type="ECO:0000256" key="2">
    <source>
        <dbReference type="ARBA" id="ARBA00012513"/>
    </source>
</evidence>
<keyword evidence="8" id="KW-0472">Membrane</keyword>
<dbReference type="PANTHER" id="PTHR43671">
    <property type="entry name" value="SERINE/THREONINE-PROTEIN KINASE NEK"/>
    <property type="match status" value="1"/>
</dbReference>
<feature type="transmembrane region" description="Helical" evidence="8">
    <location>
        <begin position="535"/>
        <end position="557"/>
    </location>
</feature>
<dbReference type="EMBL" id="AP021861">
    <property type="protein sequence ID" value="BBO31516.1"/>
    <property type="molecule type" value="Genomic_DNA"/>
</dbReference>
<dbReference type="SUPFAM" id="SSF56112">
    <property type="entry name" value="Protein kinase-like (PK-like)"/>
    <property type="match status" value="1"/>
</dbReference>
<keyword evidence="8" id="KW-0812">Transmembrane</keyword>
<gene>
    <name evidence="10" type="ORF">PLANPX_1128</name>
</gene>
<feature type="transmembrane region" description="Helical" evidence="8">
    <location>
        <begin position="391"/>
        <end position="410"/>
    </location>
</feature>
<evidence type="ECO:0000256" key="3">
    <source>
        <dbReference type="ARBA" id="ARBA00022679"/>
    </source>
</evidence>
<proteinExistence type="inferred from homology"/>
<keyword evidence="10" id="KW-0723">Serine/threonine-protein kinase</keyword>
<evidence type="ECO:0000313" key="11">
    <source>
        <dbReference type="Proteomes" id="UP000326837"/>
    </source>
</evidence>
<keyword evidence="8" id="KW-1133">Transmembrane helix</keyword>
<evidence type="ECO:0000256" key="6">
    <source>
        <dbReference type="ARBA" id="ARBA00022840"/>
    </source>
</evidence>
<dbReference type="PROSITE" id="PS00108">
    <property type="entry name" value="PROTEIN_KINASE_ST"/>
    <property type="match status" value="1"/>
</dbReference>
<organism evidence="10 11">
    <name type="scientific">Lacipirellula parvula</name>
    <dbReference type="NCBI Taxonomy" id="2650471"/>
    <lineage>
        <taxon>Bacteria</taxon>
        <taxon>Pseudomonadati</taxon>
        <taxon>Planctomycetota</taxon>
        <taxon>Planctomycetia</taxon>
        <taxon>Pirellulales</taxon>
        <taxon>Lacipirellulaceae</taxon>
        <taxon>Lacipirellula</taxon>
    </lineage>
</organism>
<evidence type="ECO:0000259" key="9">
    <source>
        <dbReference type="PROSITE" id="PS50011"/>
    </source>
</evidence>
<accession>A0A5K7XAZ5</accession>
<name>A0A5K7XAZ5_9BACT</name>
<dbReference type="RefSeq" id="WP_152097653.1">
    <property type="nucleotide sequence ID" value="NZ_AP021861.1"/>
</dbReference>
<keyword evidence="5 10" id="KW-0418">Kinase</keyword>
<evidence type="ECO:0000256" key="8">
    <source>
        <dbReference type="SAM" id="Phobius"/>
    </source>
</evidence>
<dbReference type="KEGG" id="lpav:PLANPX_1128"/>
<evidence type="ECO:0000256" key="4">
    <source>
        <dbReference type="ARBA" id="ARBA00022741"/>
    </source>
</evidence>
<keyword evidence="6 7" id="KW-0067">ATP-binding</keyword>
<dbReference type="InterPro" id="IPR011009">
    <property type="entry name" value="Kinase-like_dom_sf"/>
</dbReference>
<keyword evidence="3" id="KW-0808">Transferase</keyword>
<dbReference type="InterPro" id="IPR017441">
    <property type="entry name" value="Protein_kinase_ATP_BS"/>
</dbReference>
<feature type="transmembrane region" description="Helical" evidence="8">
    <location>
        <begin position="687"/>
        <end position="705"/>
    </location>
</feature>
<keyword evidence="11" id="KW-1185">Reference proteome</keyword>
<dbReference type="AlphaFoldDB" id="A0A5K7XAZ5"/>
<comment type="similarity">
    <text evidence="1">Belongs to the protein kinase superfamily. NEK Ser/Thr protein kinase family. NIMA subfamily.</text>
</comment>
<dbReference type="Proteomes" id="UP000326837">
    <property type="component" value="Chromosome"/>
</dbReference>
<feature type="transmembrane region" description="Helical" evidence="8">
    <location>
        <begin position="632"/>
        <end position="649"/>
    </location>
</feature>
<protein>
    <recommendedName>
        <fullName evidence="2">non-specific serine/threonine protein kinase</fullName>
        <ecNumber evidence="2">2.7.11.1</ecNumber>
    </recommendedName>
</protein>
<dbReference type="Gene3D" id="1.10.510.10">
    <property type="entry name" value="Transferase(Phosphotransferase) domain 1"/>
    <property type="match status" value="1"/>
</dbReference>
<feature type="transmembrane region" description="Helical" evidence="8">
    <location>
        <begin position="569"/>
        <end position="593"/>
    </location>
</feature>
<dbReference type="InterPro" id="IPR050660">
    <property type="entry name" value="NEK_Ser/Thr_kinase"/>
</dbReference>
<evidence type="ECO:0000256" key="1">
    <source>
        <dbReference type="ARBA" id="ARBA00010886"/>
    </source>
</evidence>
<dbReference type="GO" id="GO:0004674">
    <property type="term" value="F:protein serine/threonine kinase activity"/>
    <property type="evidence" value="ECO:0007669"/>
    <property type="project" value="UniProtKB-KW"/>
</dbReference>
<dbReference type="InterPro" id="IPR000719">
    <property type="entry name" value="Prot_kinase_dom"/>
</dbReference>